<comment type="caution">
    <text evidence="1">The sequence shown here is derived from an EMBL/GenBank/DDBJ whole genome shotgun (WGS) entry which is preliminary data.</text>
</comment>
<sequence length="47" mass="5156">MISASMRLRTAATRRRAATSTVMLTVMATARNTSRAMTLSRPATWKA</sequence>
<reference evidence="2" key="1">
    <citation type="journal article" date="2019" name="Int. J. Syst. Evol. Microbiol.">
        <title>The Global Catalogue of Microorganisms (GCM) 10K type strain sequencing project: providing services to taxonomists for standard genome sequencing and annotation.</title>
        <authorList>
            <consortium name="The Broad Institute Genomics Platform"/>
            <consortium name="The Broad Institute Genome Sequencing Center for Infectious Disease"/>
            <person name="Wu L."/>
            <person name="Ma J."/>
        </authorList>
    </citation>
    <scope>NUCLEOTIDE SEQUENCE [LARGE SCALE GENOMIC DNA]</scope>
    <source>
        <strain evidence="2">CGMCC 4.7106</strain>
    </source>
</reference>
<gene>
    <name evidence="1" type="ORF">ACFPUY_42160</name>
</gene>
<dbReference type="EMBL" id="JBHSNW010000038">
    <property type="protein sequence ID" value="MFC5821730.1"/>
    <property type="molecule type" value="Genomic_DNA"/>
</dbReference>
<dbReference type="RefSeq" id="WP_246641344.1">
    <property type="nucleotide sequence ID" value="NZ_JAHKRN010000084.1"/>
</dbReference>
<organism evidence="1 2">
    <name type="scientific">Nonomuraea harbinensis</name>
    <dbReference type="NCBI Taxonomy" id="1286938"/>
    <lineage>
        <taxon>Bacteria</taxon>
        <taxon>Bacillati</taxon>
        <taxon>Actinomycetota</taxon>
        <taxon>Actinomycetes</taxon>
        <taxon>Streptosporangiales</taxon>
        <taxon>Streptosporangiaceae</taxon>
        <taxon>Nonomuraea</taxon>
    </lineage>
</organism>
<protein>
    <submittedName>
        <fullName evidence="1">Uncharacterized protein</fullName>
    </submittedName>
</protein>
<keyword evidence="2" id="KW-1185">Reference proteome</keyword>
<dbReference type="Proteomes" id="UP001596096">
    <property type="component" value="Unassembled WGS sequence"/>
</dbReference>
<proteinExistence type="predicted"/>
<evidence type="ECO:0000313" key="2">
    <source>
        <dbReference type="Proteomes" id="UP001596096"/>
    </source>
</evidence>
<accession>A0ABW1C9X1</accession>
<name>A0ABW1C9X1_9ACTN</name>
<evidence type="ECO:0000313" key="1">
    <source>
        <dbReference type="EMBL" id="MFC5821730.1"/>
    </source>
</evidence>